<accession>A0ABY4V3G8</accession>
<dbReference type="EMBL" id="CP098609">
    <property type="protein sequence ID" value="USC48786.1"/>
    <property type="molecule type" value="Genomic_DNA"/>
</dbReference>
<dbReference type="PANTHER" id="PTHR48011">
    <property type="entry name" value="CCR4-NOT TRANSCRIPTIONAL COMPLEX SUBUNIT CAF120-RELATED"/>
    <property type="match status" value="1"/>
</dbReference>
<evidence type="ECO:0000259" key="1">
    <source>
        <dbReference type="PROSITE" id="PS50011"/>
    </source>
</evidence>
<name>A0ABY4V3G8_STRFL</name>
<keyword evidence="2" id="KW-0808">Transferase</keyword>
<keyword evidence="3" id="KW-1185">Reference proteome</keyword>
<dbReference type="RefSeq" id="WP_010071222.1">
    <property type="nucleotide sequence ID" value="NZ_CP098609.1"/>
</dbReference>
<keyword evidence="2" id="KW-0418">Kinase</keyword>
<dbReference type="SMART" id="SM00220">
    <property type="entry name" value="S_TKc"/>
    <property type="match status" value="1"/>
</dbReference>
<gene>
    <name evidence="2" type="ORF">K7395_19670</name>
</gene>
<dbReference type="Proteomes" id="UP001056079">
    <property type="component" value="Chromosome"/>
</dbReference>
<evidence type="ECO:0000313" key="2">
    <source>
        <dbReference type="EMBL" id="USC48786.1"/>
    </source>
</evidence>
<protein>
    <submittedName>
        <fullName evidence="2">Protein kinase</fullName>
    </submittedName>
</protein>
<sequence>MRTRRHTVTVPHGYRIGDWNVDEPLASGTFTTVYAAHRTHGTPRTAALKFWPTTPRTPQRPDPLRSLLQREVELLEHLRSPRLIRLYDTLTAHDPRHPQLHGATALILERARSCLHTAPPPANPETTLTQICEGLTHLHDAGWIHGDLKPANVLVMADGAVRLADFNTAARLEGTHAYAPPFTSRDHTPPEQLWPEMDERGARIQPSVDVWAFGILAHTLLTGTHPLPGTTTAARCDAATRYARGTQQLHLSTTLPPAWQKVIRDCLARTPTDRPDTHTLLTRVRHASHHHPRPLATTH</sequence>
<feature type="domain" description="Protein kinase" evidence="1">
    <location>
        <begin position="19"/>
        <end position="294"/>
    </location>
</feature>
<dbReference type="InterPro" id="IPR052751">
    <property type="entry name" value="Plant_MAPKKK"/>
</dbReference>
<dbReference type="GO" id="GO:0016301">
    <property type="term" value="F:kinase activity"/>
    <property type="evidence" value="ECO:0007669"/>
    <property type="project" value="UniProtKB-KW"/>
</dbReference>
<dbReference type="PANTHER" id="PTHR48011:SF84">
    <property type="entry name" value="KINASE, PUTATIVE-RELATED"/>
    <property type="match status" value="1"/>
</dbReference>
<dbReference type="Gene3D" id="1.10.510.10">
    <property type="entry name" value="Transferase(Phosphotransferase) domain 1"/>
    <property type="match status" value="1"/>
</dbReference>
<dbReference type="PROSITE" id="PS50011">
    <property type="entry name" value="PROTEIN_KINASE_DOM"/>
    <property type="match status" value="1"/>
</dbReference>
<dbReference type="InterPro" id="IPR011009">
    <property type="entry name" value="Kinase-like_dom_sf"/>
</dbReference>
<dbReference type="InterPro" id="IPR000719">
    <property type="entry name" value="Prot_kinase_dom"/>
</dbReference>
<proteinExistence type="predicted"/>
<organism evidence="2 3">
    <name type="scientific">Streptomyces filamentosus</name>
    <name type="common">Streptomyces roseosporus</name>
    <dbReference type="NCBI Taxonomy" id="67294"/>
    <lineage>
        <taxon>Bacteria</taxon>
        <taxon>Bacillati</taxon>
        <taxon>Actinomycetota</taxon>
        <taxon>Actinomycetes</taxon>
        <taxon>Kitasatosporales</taxon>
        <taxon>Streptomycetaceae</taxon>
        <taxon>Streptomyces</taxon>
    </lineage>
</organism>
<dbReference type="Gene3D" id="3.30.200.20">
    <property type="entry name" value="Phosphorylase Kinase, domain 1"/>
    <property type="match status" value="1"/>
</dbReference>
<dbReference type="SUPFAM" id="SSF56112">
    <property type="entry name" value="Protein kinase-like (PK-like)"/>
    <property type="match status" value="1"/>
</dbReference>
<reference evidence="2" key="1">
    <citation type="submission" date="2021-08" db="EMBL/GenBank/DDBJ databases">
        <title>DNA methylation of m4C regulates biosynthesis of daptomycin in Streptomyces roseosporus L30.</title>
        <authorList>
            <person name="Fang J.-L."/>
        </authorList>
    </citation>
    <scope>NUCLEOTIDE SEQUENCE</scope>
    <source>
        <strain evidence="2">L30</strain>
    </source>
</reference>
<evidence type="ECO:0000313" key="3">
    <source>
        <dbReference type="Proteomes" id="UP001056079"/>
    </source>
</evidence>
<dbReference type="Pfam" id="PF00069">
    <property type="entry name" value="Pkinase"/>
    <property type="match status" value="1"/>
</dbReference>